<dbReference type="Ensembl" id="ENSCSET00000029101.1">
    <property type="protein sequence ID" value="ENSCSEP00000028710.1"/>
    <property type="gene ID" value="ENSCSEG00000018380.1"/>
</dbReference>
<protein>
    <recommendedName>
        <fullName evidence="3">RCC1-like domain-containing protein</fullName>
    </recommendedName>
</protein>
<dbReference type="AlphaFoldDB" id="A0A3P8WVJ4"/>
<accession>A0A3P8WVJ4</accession>
<evidence type="ECO:0000259" key="3">
    <source>
        <dbReference type="Pfam" id="PF25390"/>
    </source>
</evidence>
<feature type="repeat" description="RCC1" evidence="2">
    <location>
        <begin position="246"/>
        <end position="287"/>
    </location>
</feature>
<dbReference type="PANTHER" id="PTHR22872">
    <property type="entry name" value="BTK-BINDING PROTEIN-RELATED"/>
    <property type="match status" value="1"/>
</dbReference>
<keyword evidence="1" id="KW-0677">Repeat</keyword>
<dbReference type="Pfam" id="PF25390">
    <property type="entry name" value="WD40_RLD"/>
    <property type="match status" value="1"/>
</dbReference>
<feature type="repeat" description="RCC1" evidence="2">
    <location>
        <begin position="148"/>
        <end position="200"/>
    </location>
</feature>
<dbReference type="OMA" id="VFIQCKT"/>
<sequence length="287" mass="30291">MVQLYCWGDSSSGQFGPQRALRPASWTVSQDMILICCGEQHTLFLSRDGYVYSCGHNARGQLGRKTKTPGKPVICILFVVTMACGQDHCLIVCASGRVFSWGAADNGQLGILQDQESSILWPSVVTIPLAVPVVQVACGNTFSLALTKDVLSWGLNSHGQLGLGKEIPVRHTPGLVCALSGIPVTQISAGGAHSLFLTLSGLVYCCGANKSGQLGFNICVIPALRSRSVSFMSCGESHTAVLTKDGNVLTFGEGSHGQLGHASRTNEVYPRQVEGLDGPATQIACGR</sequence>
<evidence type="ECO:0000313" key="4">
    <source>
        <dbReference type="Ensembl" id="ENSCSEP00000028710.1"/>
    </source>
</evidence>
<dbReference type="PANTHER" id="PTHR22872:SF9">
    <property type="entry name" value="X-LINKED RETINITIS PIGMENTOSA GTPASE REGULATOR"/>
    <property type="match status" value="1"/>
</dbReference>
<dbReference type="STRING" id="244447.ENSCSEP00000028710"/>
<dbReference type="InterPro" id="IPR009091">
    <property type="entry name" value="RCC1/BLIP-II"/>
</dbReference>
<name>A0A3P8WVJ4_CYNSE</name>
<dbReference type="Gene3D" id="2.130.10.30">
    <property type="entry name" value="Regulator of chromosome condensation 1/beta-lactamase-inhibitor protein II"/>
    <property type="match status" value="2"/>
</dbReference>
<dbReference type="PRINTS" id="PR00633">
    <property type="entry name" value="RCCNDNSATION"/>
</dbReference>
<feature type="repeat" description="RCC1" evidence="2">
    <location>
        <begin position="49"/>
        <end position="95"/>
    </location>
</feature>
<dbReference type="InParanoid" id="A0A3P8WVJ4"/>
<dbReference type="Proteomes" id="UP000265120">
    <property type="component" value="Chromosome 4"/>
</dbReference>
<feature type="repeat" description="RCC1" evidence="2">
    <location>
        <begin position="96"/>
        <end position="149"/>
    </location>
</feature>
<keyword evidence="5" id="KW-1185">Reference proteome</keyword>
<dbReference type="InterPro" id="IPR000408">
    <property type="entry name" value="Reg_chr_condens"/>
</dbReference>
<dbReference type="SUPFAM" id="SSF50985">
    <property type="entry name" value="RCC1/BLIP-II"/>
    <property type="match status" value="1"/>
</dbReference>
<reference evidence="4 5" key="1">
    <citation type="journal article" date="2014" name="Nat. Genet.">
        <title>Whole-genome sequence of a flatfish provides insights into ZW sex chromosome evolution and adaptation to a benthic lifestyle.</title>
        <authorList>
            <person name="Chen S."/>
            <person name="Zhang G."/>
            <person name="Shao C."/>
            <person name="Huang Q."/>
            <person name="Liu G."/>
            <person name="Zhang P."/>
            <person name="Song W."/>
            <person name="An N."/>
            <person name="Chalopin D."/>
            <person name="Volff J.N."/>
            <person name="Hong Y."/>
            <person name="Li Q."/>
            <person name="Sha Z."/>
            <person name="Zhou H."/>
            <person name="Xie M."/>
            <person name="Yu Q."/>
            <person name="Liu Y."/>
            <person name="Xiang H."/>
            <person name="Wang N."/>
            <person name="Wu K."/>
            <person name="Yang C."/>
            <person name="Zhou Q."/>
            <person name="Liao X."/>
            <person name="Yang L."/>
            <person name="Hu Q."/>
            <person name="Zhang J."/>
            <person name="Meng L."/>
            <person name="Jin L."/>
            <person name="Tian Y."/>
            <person name="Lian J."/>
            <person name="Yang J."/>
            <person name="Miao G."/>
            <person name="Liu S."/>
            <person name="Liang Z."/>
            <person name="Yan F."/>
            <person name="Li Y."/>
            <person name="Sun B."/>
            <person name="Zhang H."/>
            <person name="Zhang J."/>
            <person name="Zhu Y."/>
            <person name="Du M."/>
            <person name="Zhao Y."/>
            <person name="Schartl M."/>
            <person name="Tang Q."/>
            <person name="Wang J."/>
        </authorList>
    </citation>
    <scope>NUCLEOTIDE SEQUENCE</scope>
</reference>
<feature type="repeat" description="RCC1" evidence="2">
    <location>
        <begin position="201"/>
        <end position="245"/>
    </location>
</feature>
<evidence type="ECO:0000313" key="5">
    <source>
        <dbReference type="Proteomes" id="UP000265120"/>
    </source>
</evidence>
<proteinExistence type="predicted"/>
<reference evidence="4" key="3">
    <citation type="submission" date="2025-09" db="UniProtKB">
        <authorList>
            <consortium name="Ensembl"/>
        </authorList>
    </citation>
    <scope>IDENTIFICATION</scope>
</reference>
<dbReference type="InterPro" id="IPR058923">
    <property type="entry name" value="RCC1-like_dom"/>
</dbReference>
<dbReference type="InterPro" id="IPR051625">
    <property type="entry name" value="Signaling_Regulatory_Domain"/>
</dbReference>
<organism evidence="4 5">
    <name type="scientific">Cynoglossus semilaevis</name>
    <name type="common">Tongue sole</name>
    <dbReference type="NCBI Taxonomy" id="244447"/>
    <lineage>
        <taxon>Eukaryota</taxon>
        <taxon>Metazoa</taxon>
        <taxon>Chordata</taxon>
        <taxon>Craniata</taxon>
        <taxon>Vertebrata</taxon>
        <taxon>Euteleostomi</taxon>
        <taxon>Actinopterygii</taxon>
        <taxon>Neopterygii</taxon>
        <taxon>Teleostei</taxon>
        <taxon>Neoteleostei</taxon>
        <taxon>Acanthomorphata</taxon>
        <taxon>Carangaria</taxon>
        <taxon>Pleuronectiformes</taxon>
        <taxon>Pleuronectoidei</taxon>
        <taxon>Cynoglossidae</taxon>
        <taxon>Cynoglossinae</taxon>
        <taxon>Cynoglossus</taxon>
    </lineage>
</organism>
<reference evidence="4" key="2">
    <citation type="submission" date="2025-08" db="UniProtKB">
        <authorList>
            <consortium name="Ensembl"/>
        </authorList>
    </citation>
    <scope>IDENTIFICATION</scope>
</reference>
<dbReference type="PROSITE" id="PS50012">
    <property type="entry name" value="RCC1_3"/>
    <property type="match status" value="6"/>
</dbReference>
<dbReference type="GeneTree" id="ENSGT00940000163989"/>
<evidence type="ECO:0000256" key="1">
    <source>
        <dbReference type="ARBA" id="ARBA00022737"/>
    </source>
</evidence>
<feature type="domain" description="RCC1-like" evidence="3">
    <location>
        <begin position="3"/>
        <end position="287"/>
    </location>
</feature>
<dbReference type="PROSITE" id="PS00626">
    <property type="entry name" value="RCC1_2"/>
    <property type="match status" value="2"/>
</dbReference>
<evidence type="ECO:0000256" key="2">
    <source>
        <dbReference type="PROSITE-ProRule" id="PRU00235"/>
    </source>
</evidence>
<feature type="repeat" description="RCC1" evidence="2">
    <location>
        <begin position="2"/>
        <end position="48"/>
    </location>
</feature>